<dbReference type="GO" id="GO:0035556">
    <property type="term" value="P:intracellular signal transduction"/>
    <property type="evidence" value="ECO:0007669"/>
    <property type="project" value="InterPro"/>
</dbReference>
<comment type="similarity">
    <text evidence="2">Belongs to the adenylyl cyclase class-3 family.</text>
</comment>
<feature type="transmembrane region" description="Helical" evidence="7">
    <location>
        <begin position="454"/>
        <end position="474"/>
    </location>
</feature>
<dbReference type="KEGG" id="nli:G3M70_02940"/>
<evidence type="ECO:0000256" key="2">
    <source>
        <dbReference type="ARBA" id="ARBA00005381"/>
    </source>
</evidence>
<dbReference type="AlphaFoldDB" id="A0A7T0BU00"/>
<accession>A0A7T0BU00</accession>
<dbReference type="InterPro" id="IPR007890">
    <property type="entry name" value="CHASE2"/>
</dbReference>
<dbReference type="GO" id="GO:0004016">
    <property type="term" value="F:adenylate cyclase activity"/>
    <property type="evidence" value="ECO:0007669"/>
    <property type="project" value="UniProtKB-ARBA"/>
</dbReference>
<evidence type="ECO:0000256" key="6">
    <source>
        <dbReference type="ARBA" id="ARBA00023136"/>
    </source>
</evidence>
<evidence type="ECO:0000256" key="5">
    <source>
        <dbReference type="ARBA" id="ARBA00022989"/>
    </source>
</evidence>
<evidence type="ECO:0000256" key="4">
    <source>
        <dbReference type="ARBA" id="ARBA00022692"/>
    </source>
</evidence>
<dbReference type="Gene3D" id="3.30.70.1230">
    <property type="entry name" value="Nucleotide cyclase"/>
    <property type="match status" value="1"/>
</dbReference>
<dbReference type="SMART" id="SM01080">
    <property type="entry name" value="CHASE2"/>
    <property type="match status" value="1"/>
</dbReference>
<dbReference type="EMBL" id="CP048685">
    <property type="protein sequence ID" value="QPJ60898.1"/>
    <property type="molecule type" value="Genomic_DNA"/>
</dbReference>
<organism evidence="9 10">
    <name type="scientific">Candidatus Nitronauta litoralis</name>
    <dbReference type="NCBI Taxonomy" id="2705533"/>
    <lineage>
        <taxon>Bacteria</taxon>
        <taxon>Pseudomonadati</taxon>
        <taxon>Nitrospinota/Tectimicrobiota group</taxon>
        <taxon>Nitrospinota</taxon>
        <taxon>Nitrospinia</taxon>
        <taxon>Nitrospinales</taxon>
        <taxon>Nitrospinaceae</taxon>
        <taxon>Candidatus Nitronauta</taxon>
    </lineage>
</organism>
<dbReference type="PROSITE" id="PS50125">
    <property type="entry name" value="GUANYLATE_CYCLASE_2"/>
    <property type="match status" value="1"/>
</dbReference>
<keyword evidence="5 7" id="KW-1133">Transmembrane helix</keyword>
<protein>
    <submittedName>
        <fullName evidence="9">Adenylate/guanylate cyclase domain-containing protein</fullName>
    </submittedName>
</protein>
<dbReference type="CDD" id="cd07302">
    <property type="entry name" value="CHD"/>
    <property type="match status" value="1"/>
</dbReference>
<evidence type="ECO:0000313" key="9">
    <source>
        <dbReference type="EMBL" id="QPJ60898.1"/>
    </source>
</evidence>
<reference evidence="9 10" key="1">
    <citation type="submission" date="2020-02" db="EMBL/GenBank/DDBJ databases">
        <title>Genomic and physiological characterization of two novel Nitrospinaceae genera.</title>
        <authorList>
            <person name="Mueller A.J."/>
            <person name="Jung M.-Y."/>
            <person name="Strachan C.R."/>
            <person name="Herbold C.W."/>
            <person name="Kirkegaard R.H."/>
            <person name="Daims H."/>
        </authorList>
    </citation>
    <scope>NUCLEOTIDE SEQUENCE [LARGE SCALE GENOMIC DNA]</scope>
    <source>
        <strain evidence="9">EB</strain>
    </source>
</reference>
<dbReference type="Proteomes" id="UP000594688">
    <property type="component" value="Chromosome"/>
</dbReference>
<sequence length="784" mass="88905">MQIKERLQSFLKLTPAKAGLLVTLGMCLLVLTKPYALEILELQMIDLRFKARGPLNPGPEVVIAVVDEKSQDALGRWPWPRSIMAKLINKLTEYNAYTIGFDMVFSESGEDVYNQAVQLIEQQAESGELTPEAAAKLRKNFENQKTGDELFAESLKNHGNTILGMLFHDPEDIKHLSGEQMAKGLKNIERFRYKDFEITDPQNMEMLEREFSRPAVEDNLPIFARSAYQAGYFNLTPDDDGIMRHYPLIMKAGGYYYAPFWLHMIANYLNKPNPKFYFDQNDNLQIVAGDLEIPVDNRGRFLINYYGRAQTFTHHPISDILEGKVSPDDIDSNIVLIGATGKGIFDLRATPFERVYPGVEINATIIDNILHSRFLEPPPWGKTFTFGVILLLGLILTPLLDRLSAVGGFFLTVGFLVGYYFINLQFFMGSPLINQAAGMFIKYDLIERAYLLNLVYPSFEIAMVYLSMTAINYFRESKQKQFIRGAFGQYLSPTVVKRLVDDPNLLALGGDQKRMTAFFSDVAGFSGISEHLTPQQLVELLNEYLSAMEGIIERHEGIIDKYEGDAIIAFWGAPITRPDHALLACRASLEMQATLKVMREKWREENRDELTVRIGLNTGRMVVGNMGSSNRMDYTIMGDSVNLASRLEGVNKVYGTNIMISQFTYEDIKGELECRELDLIRVVGKAEPVAIYEVLGERGTLDENLVQGIELFHEGLACYRKKDWNRAIETFHQVIDIIPGDQPSQTFIERCKEFTSGPKVARRAEDKARVLPDDWDGVFQMTSK</sequence>
<feature type="transmembrane region" description="Helical" evidence="7">
    <location>
        <begin position="403"/>
        <end position="422"/>
    </location>
</feature>
<dbReference type="Pfam" id="PF00211">
    <property type="entry name" value="Guanylate_cyc"/>
    <property type="match status" value="1"/>
</dbReference>
<evidence type="ECO:0000313" key="10">
    <source>
        <dbReference type="Proteomes" id="UP000594688"/>
    </source>
</evidence>
<dbReference type="SUPFAM" id="SSF55073">
    <property type="entry name" value="Nucleotide cyclase"/>
    <property type="match status" value="1"/>
</dbReference>
<feature type="domain" description="Guanylate cyclase" evidence="8">
    <location>
        <begin position="516"/>
        <end position="648"/>
    </location>
</feature>
<dbReference type="GO" id="GO:0030313">
    <property type="term" value="C:cell envelope"/>
    <property type="evidence" value="ECO:0007669"/>
    <property type="project" value="UniProtKB-SubCell"/>
</dbReference>
<dbReference type="GO" id="GO:0006171">
    <property type="term" value="P:cAMP biosynthetic process"/>
    <property type="evidence" value="ECO:0007669"/>
    <property type="project" value="TreeGrafter"/>
</dbReference>
<dbReference type="InterPro" id="IPR029787">
    <property type="entry name" value="Nucleotide_cyclase"/>
</dbReference>
<name>A0A7T0BU00_9BACT</name>
<dbReference type="SMART" id="SM00044">
    <property type="entry name" value="CYCc"/>
    <property type="match status" value="1"/>
</dbReference>
<dbReference type="PANTHER" id="PTHR43081:SF1">
    <property type="entry name" value="ADENYLATE CYCLASE, TERMINAL-DIFFERENTIATION SPECIFIC"/>
    <property type="match status" value="1"/>
</dbReference>
<gene>
    <name evidence="9" type="ORF">G3M70_02940</name>
</gene>
<dbReference type="InterPro" id="IPR050697">
    <property type="entry name" value="Adenylyl/Guanylyl_Cyclase_3/4"/>
</dbReference>
<keyword evidence="4 7" id="KW-0812">Transmembrane</keyword>
<comment type="subcellular location">
    <subcellularLocation>
        <location evidence="1">Cell envelope</location>
    </subcellularLocation>
</comment>
<dbReference type="InterPro" id="IPR001054">
    <property type="entry name" value="A/G_cyclase"/>
</dbReference>
<evidence type="ECO:0000256" key="7">
    <source>
        <dbReference type="SAM" id="Phobius"/>
    </source>
</evidence>
<keyword evidence="3" id="KW-1003">Cell membrane</keyword>
<keyword evidence="6 7" id="KW-0472">Membrane</keyword>
<evidence type="ECO:0000259" key="8">
    <source>
        <dbReference type="PROSITE" id="PS50125"/>
    </source>
</evidence>
<dbReference type="PANTHER" id="PTHR43081">
    <property type="entry name" value="ADENYLATE CYCLASE, TERMINAL-DIFFERENTIATION SPECIFIC-RELATED"/>
    <property type="match status" value="1"/>
</dbReference>
<feature type="transmembrane region" description="Helical" evidence="7">
    <location>
        <begin position="379"/>
        <end position="396"/>
    </location>
</feature>
<evidence type="ECO:0000256" key="3">
    <source>
        <dbReference type="ARBA" id="ARBA00022475"/>
    </source>
</evidence>
<proteinExistence type="inferred from homology"/>
<evidence type="ECO:0000256" key="1">
    <source>
        <dbReference type="ARBA" id="ARBA00004196"/>
    </source>
</evidence>
<dbReference type="Pfam" id="PF05226">
    <property type="entry name" value="CHASE2"/>
    <property type="match status" value="1"/>
</dbReference>
<dbReference type="FunFam" id="3.30.70.1230:FF:000016">
    <property type="entry name" value="Adenylate/guanylate cyclase domain-containing protein"/>
    <property type="match status" value="1"/>
</dbReference>